<reference evidence="2 3" key="1">
    <citation type="submission" date="2017-09" db="EMBL/GenBank/DDBJ databases">
        <title>Complete genomic sequence of the temperate bacteriophage LJ isolated from Lactobacillus casei.</title>
        <authorList>
            <person name="Yu M."/>
            <person name="Qi R."/>
            <person name="Jiang X."/>
            <person name="Tang T."/>
            <person name="Qiao X."/>
            <person name="Jiang Y."/>
            <person name="Wang L."/>
            <person name="Tang L."/>
            <person name="Xu Y."/>
            <person name="Li Y."/>
        </authorList>
    </citation>
    <scope>NUCLEOTIDE SEQUENCE [LARGE SCALE GENOMIC DNA]</scope>
</reference>
<dbReference type="EMBL" id="MF999224">
    <property type="protein sequence ID" value="ATN93919.1"/>
    <property type="molecule type" value="Genomic_DNA"/>
</dbReference>
<proteinExistence type="predicted"/>
<name>A0A2D1GPE1_9CAUD</name>
<accession>A0A2D1GPE1</accession>
<dbReference type="InterPro" id="IPR035958">
    <property type="entry name" value="SecB-like_sf"/>
</dbReference>
<dbReference type="SUPFAM" id="SSF54611">
    <property type="entry name" value="SecB-like"/>
    <property type="match status" value="1"/>
</dbReference>
<evidence type="ECO:0000313" key="2">
    <source>
        <dbReference type="EMBL" id="ATN93919.1"/>
    </source>
</evidence>
<dbReference type="Proteomes" id="UP000229119">
    <property type="component" value="Segment"/>
</dbReference>
<organism evidence="2 3">
    <name type="scientific">Lactobacillus phage LJ</name>
    <dbReference type="NCBI Taxonomy" id="2041454"/>
    <lineage>
        <taxon>Viruses</taxon>
        <taxon>Duplodnaviria</taxon>
        <taxon>Heunggongvirae</taxon>
        <taxon>Uroviricota</taxon>
        <taxon>Caudoviricetes</taxon>
        <taxon>Junavirus</taxon>
        <taxon>Junavirus LJ</taxon>
    </lineage>
</organism>
<evidence type="ECO:0000256" key="1">
    <source>
        <dbReference type="SAM" id="MobiDB-lite"/>
    </source>
</evidence>
<feature type="region of interest" description="Disordered" evidence="1">
    <location>
        <begin position="27"/>
        <end position="52"/>
    </location>
</feature>
<evidence type="ECO:0000313" key="3">
    <source>
        <dbReference type="Proteomes" id="UP000229119"/>
    </source>
</evidence>
<protein>
    <submittedName>
        <fullName evidence="2">Protein transporter</fullName>
    </submittedName>
</protein>
<keyword evidence="3" id="KW-1185">Reference proteome</keyword>
<feature type="compositionally biased region" description="Basic and acidic residues" evidence="1">
    <location>
        <begin position="27"/>
        <end position="37"/>
    </location>
</feature>
<dbReference type="Gene3D" id="3.10.420.10">
    <property type="entry name" value="SecB-like"/>
    <property type="match status" value="1"/>
</dbReference>
<sequence>MNTEDNQSQIEFTDPIVTQSIFLENTEPSKKEKEHGGNIKFQINAGNSDPTEQGQFIASTVMLTVSNMDDEEGNLVNESNNDPFLIRVTVQADFRWPSNTNADRQKAFLHINAPALLLSYARTHIAVVTEPTRFKAQHIPFIDFTEHNE</sequence>
<gene>
    <name evidence="2" type="ORF">LJ_59</name>
</gene>